<organism evidence="5">
    <name type="scientific">marine metagenome</name>
    <dbReference type="NCBI Taxonomy" id="408172"/>
    <lineage>
        <taxon>unclassified sequences</taxon>
        <taxon>metagenomes</taxon>
        <taxon>ecological metagenomes</taxon>
    </lineage>
</organism>
<dbReference type="AlphaFoldDB" id="A0A382SI83"/>
<dbReference type="GO" id="GO:0071949">
    <property type="term" value="F:FAD binding"/>
    <property type="evidence" value="ECO:0007669"/>
    <property type="project" value="InterPro"/>
</dbReference>
<accession>A0A382SI83</accession>
<evidence type="ECO:0008006" key="6">
    <source>
        <dbReference type="Google" id="ProtNLM"/>
    </source>
</evidence>
<evidence type="ECO:0000256" key="4">
    <source>
        <dbReference type="ARBA" id="ARBA00023002"/>
    </source>
</evidence>
<evidence type="ECO:0000256" key="1">
    <source>
        <dbReference type="ARBA" id="ARBA00001974"/>
    </source>
</evidence>
<evidence type="ECO:0000313" key="5">
    <source>
        <dbReference type="EMBL" id="SVD09614.1"/>
    </source>
</evidence>
<comment type="cofactor">
    <cofactor evidence="1">
        <name>FAD</name>
        <dbReference type="ChEBI" id="CHEBI:57692"/>
    </cofactor>
</comment>
<reference evidence="5" key="1">
    <citation type="submission" date="2018-05" db="EMBL/GenBank/DDBJ databases">
        <authorList>
            <person name="Lanie J.A."/>
            <person name="Ng W.-L."/>
            <person name="Kazmierczak K.M."/>
            <person name="Andrzejewski T.M."/>
            <person name="Davidsen T.M."/>
            <person name="Wayne K.J."/>
            <person name="Tettelin H."/>
            <person name="Glass J.I."/>
            <person name="Rusch D."/>
            <person name="Podicherti R."/>
            <person name="Tsui H.-C.T."/>
            <person name="Winkler M.E."/>
        </authorList>
    </citation>
    <scope>NUCLEOTIDE SEQUENCE</scope>
</reference>
<dbReference type="EMBL" id="UINC01129316">
    <property type="protein sequence ID" value="SVD09614.1"/>
    <property type="molecule type" value="Genomic_DNA"/>
</dbReference>
<keyword evidence="3" id="KW-0274">FAD</keyword>
<gene>
    <name evidence="5" type="ORF">METZ01_LOCUS362468</name>
</gene>
<dbReference type="Gene3D" id="3.40.50.720">
    <property type="entry name" value="NAD(P)-binding Rossmann-like Domain"/>
    <property type="match status" value="2"/>
</dbReference>
<name>A0A382SI83_9ZZZZ</name>
<dbReference type="SUPFAM" id="SSF51971">
    <property type="entry name" value="Nucleotide-binding domain"/>
    <property type="match status" value="1"/>
</dbReference>
<dbReference type="GO" id="GO:0005737">
    <property type="term" value="C:cytoplasm"/>
    <property type="evidence" value="ECO:0007669"/>
    <property type="project" value="TreeGrafter"/>
</dbReference>
<feature type="non-terminal residue" evidence="5">
    <location>
        <position position="149"/>
    </location>
</feature>
<dbReference type="GO" id="GO:0003884">
    <property type="term" value="F:D-amino-acid oxidase activity"/>
    <property type="evidence" value="ECO:0007669"/>
    <property type="project" value="InterPro"/>
</dbReference>
<sequence>VADNKLNLRREILKTIGTGAIATSLSACAAIPLTQKYQRPYSRNPWVAPRISMENVIREVVGHRPFRPGGFVVRSEKLGEKIIVHNYGHGGSGITLSWGSSALAVRETLGMEHHSVAVIGSGVMGLTSARLLQDAGWKVTIYTREMARH</sequence>
<dbReference type="GO" id="GO:0019478">
    <property type="term" value="P:D-amino acid catabolic process"/>
    <property type="evidence" value="ECO:0007669"/>
    <property type="project" value="TreeGrafter"/>
</dbReference>
<evidence type="ECO:0000256" key="3">
    <source>
        <dbReference type="ARBA" id="ARBA00022827"/>
    </source>
</evidence>
<proteinExistence type="predicted"/>
<dbReference type="InterPro" id="IPR023209">
    <property type="entry name" value="DAO"/>
</dbReference>
<dbReference type="PANTHER" id="PTHR11530:SF11">
    <property type="entry name" value="D-ASPARTATE OXIDASE"/>
    <property type="match status" value="1"/>
</dbReference>
<keyword evidence="2" id="KW-0285">Flavoprotein</keyword>
<protein>
    <recommendedName>
        <fullName evidence="6">FAD dependent oxidoreductase domain-containing protein</fullName>
    </recommendedName>
</protein>
<keyword evidence="4" id="KW-0560">Oxidoreductase</keyword>
<dbReference type="PANTHER" id="PTHR11530">
    <property type="entry name" value="D-AMINO ACID OXIDASE"/>
    <property type="match status" value="1"/>
</dbReference>
<evidence type="ECO:0000256" key="2">
    <source>
        <dbReference type="ARBA" id="ARBA00022630"/>
    </source>
</evidence>
<feature type="non-terminal residue" evidence="5">
    <location>
        <position position="1"/>
    </location>
</feature>